<dbReference type="SUPFAM" id="SSF51215">
    <property type="entry name" value="Regulatory protein AraC"/>
    <property type="match status" value="1"/>
</dbReference>
<dbReference type="EMBL" id="QKZT01000030">
    <property type="protein sequence ID" value="PZX46509.1"/>
    <property type="molecule type" value="Genomic_DNA"/>
</dbReference>
<dbReference type="GO" id="GO:0043565">
    <property type="term" value="F:sequence-specific DNA binding"/>
    <property type="evidence" value="ECO:0007669"/>
    <property type="project" value="InterPro"/>
</dbReference>
<dbReference type="PROSITE" id="PS01124">
    <property type="entry name" value="HTH_ARAC_FAMILY_2"/>
    <property type="match status" value="1"/>
</dbReference>
<accession>A0A2W7QXT0</accession>
<keyword evidence="1" id="KW-0805">Transcription regulation</keyword>
<dbReference type="AlphaFoldDB" id="A0A2W7QXT0"/>
<protein>
    <submittedName>
        <fullName evidence="5">Helix-turn-helix protein</fullName>
    </submittedName>
</protein>
<dbReference type="GO" id="GO:0003700">
    <property type="term" value="F:DNA-binding transcription factor activity"/>
    <property type="evidence" value="ECO:0007669"/>
    <property type="project" value="InterPro"/>
</dbReference>
<dbReference type="InterPro" id="IPR020449">
    <property type="entry name" value="Tscrpt_reg_AraC-type_HTH"/>
</dbReference>
<organism evidence="5 6">
    <name type="scientific">Algoriphagus chordae</name>
    <dbReference type="NCBI Taxonomy" id="237019"/>
    <lineage>
        <taxon>Bacteria</taxon>
        <taxon>Pseudomonadati</taxon>
        <taxon>Bacteroidota</taxon>
        <taxon>Cytophagia</taxon>
        <taxon>Cytophagales</taxon>
        <taxon>Cyclobacteriaceae</taxon>
        <taxon>Algoriphagus</taxon>
    </lineage>
</organism>
<dbReference type="InterPro" id="IPR018060">
    <property type="entry name" value="HTH_AraC"/>
</dbReference>
<evidence type="ECO:0000256" key="1">
    <source>
        <dbReference type="ARBA" id="ARBA00023015"/>
    </source>
</evidence>
<keyword evidence="2" id="KW-0238">DNA-binding</keyword>
<dbReference type="Gene3D" id="1.10.10.60">
    <property type="entry name" value="Homeodomain-like"/>
    <property type="match status" value="2"/>
</dbReference>
<sequence length="295" mass="34070">MDSESLVIPHDAYTLPLCASSANMKILSKGQYYGLKDLEKSLDGIVLSQYNYNTGRPTDWHYHENPYFWYILNGNMMDCNKKVKTLCPPGSLMFTNWQEIHYGSKHSGDAAGFHLEFERSWLKNNDVNLALFEGSALIQQPKVHFLFAKLYYEFLQNDAYSKITIELLLLQICDALSDSKNASRTQKVPDWVELLKELIHYDKFDLSLKHLSEQLGVHPAHISRAVPKYLSVSLGEYIRQHKLKEALPLILDRKNTLTNIAHQAGFSDQSHFNRVFNSVFDMNPNTYRKIVTKNY</sequence>
<reference evidence="5 6" key="1">
    <citation type="submission" date="2018-06" db="EMBL/GenBank/DDBJ databases">
        <title>Genomic Encyclopedia of Archaeal and Bacterial Type Strains, Phase II (KMG-II): from individual species to whole genera.</title>
        <authorList>
            <person name="Goeker M."/>
        </authorList>
    </citation>
    <scope>NUCLEOTIDE SEQUENCE [LARGE SCALE GENOMIC DNA]</scope>
    <source>
        <strain evidence="5 6">DSM 19830</strain>
    </source>
</reference>
<evidence type="ECO:0000256" key="2">
    <source>
        <dbReference type="ARBA" id="ARBA00023125"/>
    </source>
</evidence>
<dbReference type="PROSITE" id="PS00041">
    <property type="entry name" value="HTH_ARAC_FAMILY_1"/>
    <property type="match status" value="1"/>
</dbReference>
<dbReference type="PRINTS" id="PR00032">
    <property type="entry name" value="HTHARAC"/>
</dbReference>
<evidence type="ECO:0000259" key="4">
    <source>
        <dbReference type="PROSITE" id="PS01124"/>
    </source>
</evidence>
<comment type="caution">
    <text evidence="5">The sequence shown here is derived from an EMBL/GenBank/DDBJ whole genome shotgun (WGS) entry which is preliminary data.</text>
</comment>
<dbReference type="Proteomes" id="UP000248882">
    <property type="component" value="Unassembled WGS sequence"/>
</dbReference>
<keyword evidence="6" id="KW-1185">Reference proteome</keyword>
<keyword evidence="3" id="KW-0804">Transcription</keyword>
<dbReference type="SUPFAM" id="SSF46689">
    <property type="entry name" value="Homeodomain-like"/>
    <property type="match status" value="1"/>
</dbReference>
<evidence type="ECO:0000313" key="5">
    <source>
        <dbReference type="EMBL" id="PZX46509.1"/>
    </source>
</evidence>
<proteinExistence type="predicted"/>
<dbReference type="PANTHER" id="PTHR43280">
    <property type="entry name" value="ARAC-FAMILY TRANSCRIPTIONAL REGULATOR"/>
    <property type="match status" value="1"/>
</dbReference>
<evidence type="ECO:0000313" key="6">
    <source>
        <dbReference type="Proteomes" id="UP000248882"/>
    </source>
</evidence>
<evidence type="ECO:0000256" key="3">
    <source>
        <dbReference type="ARBA" id="ARBA00023163"/>
    </source>
</evidence>
<dbReference type="Pfam" id="PF12833">
    <property type="entry name" value="HTH_18"/>
    <property type="match status" value="1"/>
</dbReference>
<dbReference type="PANTHER" id="PTHR43280:SF2">
    <property type="entry name" value="HTH-TYPE TRANSCRIPTIONAL REGULATOR EXSA"/>
    <property type="match status" value="1"/>
</dbReference>
<name>A0A2W7QXT0_9BACT</name>
<feature type="domain" description="HTH araC/xylS-type" evidence="4">
    <location>
        <begin position="189"/>
        <end position="290"/>
    </location>
</feature>
<dbReference type="InterPro" id="IPR018062">
    <property type="entry name" value="HTH_AraC-typ_CS"/>
</dbReference>
<gene>
    <name evidence="5" type="ORF">LV85_04229</name>
</gene>
<dbReference type="InterPro" id="IPR037923">
    <property type="entry name" value="HTH-like"/>
</dbReference>
<dbReference type="SMART" id="SM00342">
    <property type="entry name" value="HTH_ARAC"/>
    <property type="match status" value="1"/>
</dbReference>
<dbReference type="InterPro" id="IPR009057">
    <property type="entry name" value="Homeodomain-like_sf"/>
</dbReference>